<dbReference type="PANTHER" id="PTHR30096:SF0">
    <property type="entry name" value="4,5-DOPA DIOXYGENASE EXTRADIOL-LIKE PROTEIN"/>
    <property type="match status" value="1"/>
</dbReference>
<reference evidence="7 8" key="1">
    <citation type="submission" date="2020-11" db="EMBL/GenBank/DDBJ databases">
        <title>WGS of Herminiimonas contaminans strain Marseille-Q4544 isolated from planarians Schmidtea mediterranea.</title>
        <authorList>
            <person name="Kangale L."/>
        </authorList>
    </citation>
    <scope>NUCLEOTIDE SEQUENCE [LARGE SCALE GENOMIC DNA]</scope>
    <source>
        <strain evidence="7 8">Marseille-Q4544</strain>
    </source>
</reference>
<keyword evidence="4" id="KW-0862">Zinc</keyword>
<comment type="caution">
    <text evidence="7">The sequence shown here is derived from an EMBL/GenBank/DDBJ whole genome shotgun (WGS) entry which is preliminary data.</text>
</comment>
<dbReference type="Pfam" id="PF02900">
    <property type="entry name" value="LigB"/>
    <property type="match status" value="1"/>
</dbReference>
<dbReference type="PANTHER" id="PTHR30096">
    <property type="entry name" value="4,5-DOPA DIOXYGENASE EXTRADIOL-LIKE PROTEIN"/>
    <property type="match status" value="1"/>
</dbReference>
<gene>
    <name evidence="7" type="ORF">IXC47_14090</name>
</gene>
<keyword evidence="3" id="KW-0479">Metal-binding</keyword>
<organism evidence="7 8">
    <name type="scientific">Herminiimonas contaminans</name>
    <dbReference type="NCBI Taxonomy" id="1111140"/>
    <lineage>
        <taxon>Bacteria</taxon>
        <taxon>Pseudomonadati</taxon>
        <taxon>Pseudomonadota</taxon>
        <taxon>Betaproteobacteria</taxon>
        <taxon>Burkholderiales</taxon>
        <taxon>Oxalobacteraceae</taxon>
        <taxon>Herminiimonas</taxon>
    </lineage>
</organism>
<dbReference type="CDD" id="cd07363">
    <property type="entry name" value="45_DOPA_Dioxygenase"/>
    <property type="match status" value="1"/>
</dbReference>
<dbReference type="SUPFAM" id="SSF53213">
    <property type="entry name" value="LigB-like"/>
    <property type="match status" value="1"/>
</dbReference>
<evidence type="ECO:0000256" key="5">
    <source>
        <dbReference type="ARBA" id="ARBA00023002"/>
    </source>
</evidence>
<dbReference type="InterPro" id="IPR004183">
    <property type="entry name" value="Xdiol_dOase_suB"/>
</dbReference>
<evidence type="ECO:0000313" key="8">
    <source>
        <dbReference type="Proteomes" id="UP000657372"/>
    </source>
</evidence>
<dbReference type="InterPro" id="IPR014436">
    <property type="entry name" value="Extradiol_dOase_DODA"/>
</dbReference>
<evidence type="ECO:0000256" key="3">
    <source>
        <dbReference type="ARBA" id="ARBA00022723"/>
    </source>
</evidence>
<proteinExistence type="inferred from homology"/>
<protein>
    <submittedName>
        <fullName evidence="7">Dioxygenase</fullName>
    </submittedName>
</protein>
<accession>A0ABS0EVE6</accession>
<comment type="cofactor">
    <cofactor evidence="1">
        <name>Zn(2+)</name>
        <dbReference type="ChEBI" id="CHEBI:29105"/>
    </cofactor>
</comment>
<evidence type="ECO:0000256" key="2">
    <source>
        <dbReference type="ARBA" id="ARBA00007581"/>
    </source>
</evidence>
<keyword evidence="5" id="KW-0560">Oxidoreductase</keyword>
<dbReference type="Proteomes" id="UP000657372">
    <property type="component" value="Unassembled WGS sequence"/>
</dbReference>
<dbReference type="RefSeq" id="WP_195876023.1">
    <property type="nucleotide sequence ID" value="NZ_JADOEL010000012.1"/>
</dbReference>
<comment type="similarity">
    <text evidence="2">Belongs to the DODA-type extradiol aromatic ring-opening dioxygenase family.</text>
</comment>
<dbReference type="Gene3D" id="3.40.830.10">
    <property type="entry name" value="LigB-like"/>
    <property type="match status" value="1"/>
</dbReference>
<dbReference type="GO" id="GO:0051213">
    <property type="term" value="F:dioxygenase activity"/>
    <property type="evidence" value="ECO:0007669"/>
    <property type="project" value="UniProtKB-KW"/>
</dbReference>
<evidence type="ECO:0000259" key="6">
    <source>
        <dbReference type="Pfam" id="PF02900"/>
    </source>
</evidence>
<name>A0ABS0EVE6_9BURK</name>
<dbReference type="PIRSF" id="PIRSF006157">
    <property type="entry name" value="Doxgns_DODA"/>
    <property type="match status" value="1"/>
</dbReference>
<keyword evidence="8" id="KW-1185">Reference proteome</keyword>
<feature type="domain" description="Extradiol ring-cleavage dioxygenase class III enzyme subunit B" evidence="6">
    <location>
        <begin position="9"/>
        <end position="257"/>
    </location>
</feature>
<dbReference type="EMBL" id="JADOEL010000012">
    <property type="protein sequence ID" value="MBF8178815.1"/>
    <property type="molecule type" value="Genomic_DNA"/>
</dbReference>
<sequence>MADSKRVPTFFIPHGGGPCFFMDWPGDPHMWDKMADFLRNMHKEVGSKPKAILIISGHWMEDEFTVMSTAQPSLIYDYYGFPPHTYELNYPAPGAPDVAQRVVELLTAANIPVHTDNQRGYDHGVFIPFKLIYPDADIPVLQLSMKKTLDPAEHLKAGAALQQLRDEGVLIVGSGMSFHNMRGFSPAFTEPSKRFDTWLSDSIAAPSAQERDALLTEWEKAPDAKLTQPHPDHLLPLMVAAGAAGDDTGRKIFEDKVMNVVVSGYVFGGQTA</sequence>
<evidence type="ECO:0000256" key="1">
    <source>
        <dbReference type="ARBA" id="ARBA00001947"/>
    </source>
</evidence>
<keyword evidence="7" id="KW-0223">Dioxygenase</keyword>
<evidence type="ECO:0000313" key="7">
    <source>
        <dbReference type="EMBL" id="MBF8178815.1"/>
    </source>
</evidence>
<evidence type="ECO:0000256" key="4">
    <source>
        <dbReference type="ARBA" id="ARBA00022833"/>
    </source>
</evidence>